<dbReference type="InParanoid" id="A0A1C7MUA7"/>
<proteinExistence type="predicted"/>
<gene>
    <name evidence="2" type="ORF">A0J61_11476</name>
</gene>
<evidence type="ECO:0000313" key="2">
    <source>
        <dbReference type="EMBL" id="OBZ80475.1"/>
    </source>
</evidence>
<protein>
    <recommendedName>
        <fullName evidence="1">Retrotransposon gag domain-containing protein</fullName>
    </recommendedName>
</protein>
<dbReference type="OrthoDB" id="2285313at2759"/>
<name>A0A1C7MUA7_9FUNG</name>
<keyword evidence="3" id="KW-1185">Reference proteome</keyword>
<reference evidence="2 3" key="1">
    <citation type="submission" date="2016-03" db="EMBL/GenBank/DDBJ databases">
        <title>Choanephora cucurbitarum.</title>
        <authorList>
            <person name="Min B."/>
            <person name="Park H."/>
            <person name="Park J.-H."/>
            <person name="Shin H.-D."/>
            <person name="Choi I.-G."/>
        </authorList>
    </citation>
    <scope>NUCLEOTIDE SEQUENCE [LARGE SCALE GENOMIC DNA]</scope>
    <source>
        <strain evidence="2 3">KUS-F28377</strain>
    </source>
</reference>
<evidence type="ECO:0000313" key="3">
    <source>
        <dbReference type="Proteomes" id="UP000093000"/>
    </source>
</evidence>
<dbReference type="InterPro" id="IPR005162">
    <property type="entry name" value="Retrotrans_gag_dom"/>
</dbReference>
<dbReference type="Pfam" id="PF03732">
    <property type="entry name" value="Retrotrans_gag"/>
    <property type="match status" value="1"/>
</dbReference>
<evidence type="ECO:0000259" key="1">
    <source>
        <dbReference type="Pfam" id="PF03732"/>
    </source>
</evidence>
<dbReference type="AlphaFoldDB" id="A0A1C7MUA7"/>
<sequence length="163" mass="18960">MKALKISIVTRNFTGGNDGNEAAIWLRKLERLKISAKLSDEEIFAQVNNWDEFVSAFRKQYLQNQEDKWWNQLHALRQGGEYPIVDDLALKMQKIFGLLDNKTERFQVRTVTRKTVQKKLIPAFVFISEILNSIKPPLIVPYFVASAVGYNLTMHEADWSIWD</sequence>
<organism evidence="2 3">
    <name type="scientific">Choanephora cucurbitarum</name>
    <dbReference type="NCBI Taxonomy" id="101091"/>
    <lineage>
        <taxon>Eukaryota</taxon>
        <taxon>Fungi</taxon>
        <taxon>Fungi incertae sedis</taxon>
        <taxon>Mucoromycota</taxon>
        <taxon>Mucoromycotina</taxon>
        <taxon>Mucoromycetes</taxon>
        <taxon>Mucorales</taxon>
        <taxon>Mucorineae</taxon>
        <taxon>Choanephoraceae</taxon>
        <taxon>Choanephoroideae</taxon>
        <taxon>Choanephora</taxon>
    </lineage>
</organism>
<feature type="domain" description="Retrotransposon gag" evidence="1">
    <location>
        <begin position="21"/>
        <end position="81"/>
    </location>
</feature>
<comment type="caution">
    <text evidence="2">The sequence shown here is derived from an EMBL/GenBank/DDBJ whole genome shotgun (WGS) entry which is preliminary data.</text>
</comment>
<dbReference type="STRING" id="101091.A0A1C7MUA7"/>
<accession>A0A1C7MUA7</accession>
<dbReference type="Proteomes" id="UP000093000">
    <property type="component" value="Unassembled WGS sequence"/>
</dbReference>
<dbReference type="EMBL" id="LUGH01002083">
    <property type="protein sequence ID" value="OBZ80475.1"/>
    <property type="molecule type" value="Genomic_DNA"/>
</dbReference>